<evidence type="ECO:0000313" key="4">
    <source>
        <dbReference type="Proteomes" id="UP000484547"/>
    </source>
</evidence>
<dbReference type="OrthoDB" id="5420534at2"/>
<name>A0A7X2XGM2_9FIRM</name>
<evidence type="ECO:0008006" key="5">
    <source>
        <dbReference type="Google" id="ProtNLM"/>
    </source>
</evidence>
<dbReference type="AlphaFoldDB" id="A0A7X2XGM2"/>
<dbReference type="InterPro" id="IPR019271">
    <property type="entry name" value="DUF2284_metal-binding"/>
</dbReference>
<dbReference type="PIRSF" id="PIRSF018748">
    <property type="entry name" value="UCP018748"/>
    <property type="match status" value="1"/>
</dbReference>
<dbReference type="Proteomes" id="UP000443070">
    <property type="component" value="Unassembled WGS sequence"/>
</dbReference>
<evidence type="ECO:0000313" key="2">
    <source>
        <dbReference type="EMBL" id="MTU04455.1"/>
    </source>
</evidence>
<evidence type="ECO:0000313" key="3">
    <source>
        <dbReference type="Proteomes" id="UP000443070"/>
    </source>
</evidence>
<dbReference type="EMBL" id="WNBM01000007">
    <property type="protein sequence ID" value="MTT76391.1"/>
    <property type="molecule type" value="Genomic_DNA"/>
</dbReference>
<sequence>MQKTALEHDLHKLVEKALALGASGAKTVDVASIRTGAWTRWKCQFGCPNYGKTLCCPPFVPDYAATQRFLQEFIRGIIIQYTFPLNGVAVENFAAADLSMSNGLLEILLNLEREAFLQNHYKAFALKAGRCRLCKECNLKQCVNPTKARPSLEACGIDIMALANDNGYQAEILQAAVPELKIYGLLLVE</sequence>
<protein>
    <recommendedName>
        <fullName evidence="5">DUF2284 domain-containing protein</fullName>
    </recommendedName>
</protein>
<dbReference type="Pfam" id="PF10050">
    <property type="entry name" value="DUF2284"/>
    <property type="match status" value="1"/>
</dbReference>
<dbReference type="Proteomes" id="UP000484547">
    <property type="component" value="Unassembled WGS sequence"/>
</dbReference>
<gene>
    <name evidence="1" type="ORF">GMD11_08950</name>
    <name evidence="2" type="ORF">GMD18_08605</name>
</gene>
<comment type="caution">
    <text evidence="1">The sequence shown here is derived from an EMBL/GenBank/DDBJ whole genome shotgun (WGS) entry which is preliminary data.</text>
</comment>
<evidence type="ECO:0000313" key="1">
    <source>
        <dbReference type="EMBL" id="MTT76391.1"/>
    </source>
</evidence>
<reference evidence="3 4" key="1">
    <citation type="journal article" date="2019" name="Nat. Med.">
        <title>A library of human gut bacterial isolates paired with longitudinal multiomics data enables mechanistic microbiome research.</title>
        <authorList>
            <person name="Poyet M."/>
            <person name="Groussin M."/>
            <person name="Gibbons S.M."/>
            <person name="Avila-Pacheco J."/>
            <person name="Jiang X."/>
            <person name="Kearney S.M."/>
            <person name="Perrotta A.R."/>
            <person name="Berdy B."/>
            <person name="Zhao S."/>
            <person name="Lieberman T.D."/>
            <person name="Swanson P.K."/>
            <person name="Smith M."/>
            <person name="Roesemann S."/>
            <person name="Alexander J.E."/>
            <person name="Rich S.A."/>
            <person name="Livny J."/>
            <person name="Vlamakis H."/>
            <person name="Clish C."/>
            <person name="Bullock K."/>
            <person name="Deik A."/>
            <person name="Scott J."/>
            <person name="Pierce K.A."/>
            <person name="Xavier R.J."/>
            <person name="Alm E.J."/>
        </authorList>
    </citation>
    <scope>NUCLEOTIDE SEQUENCE [LARGE SCALE GENOMIC DNA]</scope>
    <source>
        <strain evidence="1 4">BIOML-A13</strain>
        <strain evidence="2 3">BIOML-A3</strain>
    </source>
</reference>
<proteinExistence type="predicted"/>
<organism evidence="1 4">
    <name type="scientific">Phascolarctobacterium faecium</name>
    <dbReference type="NCBI Taxonomy" id="33025"/>
    <lineage>
        <taxon>Bacteria</taxon>
        <taxon>Bacillati</taxon>
        <taxon>Bacillota</taxon>
        <taxon>Negativicutes</taxon>
        <taxon>Acidaminococcales</taxon>
        <taxon>Acidaminococcaceae</taxon>
        <taxon>Phascolarctobacterium</taxon>
    </lineage>
</organism>
<keyword evidence="3" id="KW-1185">Reference proteome</keyword>
<accession>A0A7X2XGM2</accession>
<dbReference type="EMBL" id="WNBW01000007">
    <property type="protein sequence ID" value="MTU04455.1"/>
    <property type="molecule type" value="Genomic_DNA"/>
</dbReference>
<dbReference type="RefSeq" id="WP_155164161.1">
    <property type="nucleotide sequence ID" value="NZ_WNBG01000008.1"/>
</dbReference>